<keyword evidence="3" id="KW-1185">Reference proteome</keyword>
<dbReference type="Gene3D" id="3.10.450.50">
    <property type="match status" value="1"/>
</dbReference>
<evidence type="ECO:0000259" key="1">
    <source>
        <dbReference type="Pfam" id="PF12680"/>
    </source>
</evidence>
<feature type="domain" description="SnoaL-like" evidence="1">
    <location>
        <begin position="10"/>
        <end position="104"/>
    </location>
</feature>
<reference evidence="2 3" key="1">
    <citation type="journal article" date="2014" name="J Genomics">
        <title>Draft Genome Sequence of the Extremely Halophilic Phototrophic Purple Sulfur Bacterium Halorhodospira halochloris.</title>
        <authorList>
            <person name="Singh K.S."/>
            <person name="Kirksey J."/>
            <person name="Hoff W.D."/>
            <person name="Deole R."/>
        </authorList>
    </citation>
    <scope>NUCLEOTIDE SEQUENCE [LARGE SCALE GENOMIC DNA]</scope>
    <source>
        <strain evidence="2 3">A</strain>
    </source>
</reference>
<dbReference type="EMBL" id="CP007268">
    <property type="protein sequence ID" value="AHK79658.1"/>
    <property type="molecule type" value="Genomic_DNA"/>
</dbReference>
<reference evidence="3" key="2">
    <citation type="submission" date="2014-02" db="EMBL/GenBank/DDBJ databases">
        <title>Draft Genome Sequence of extremely halophilic bacteria Halorhodospira halochloris.</title>
        <authorList>
            <person name="Singh K.S."/>
        </authorList>
    </citation>
    <scope>NUCLEOTIDE SEQUENCE [LARGE SCALE GENOMIC DNA]</scope>
    <source>
        <strain evidence="3">A</strain>
    </source>
</reference>
<sequence length="120" mass="13638">MSDPQTLAMQYLGAIEAHDYDTARALLSNEDFVYKSPISRFSDADAFVAHMSLSGSIVQRIEVRRAFVDGPDVCHFLVFHVQLSEKMAVDLVQWVHVEGGRIDRIEALFDAHPYRLLFEP</sequence>
<evidence type="ECO:0000313" key="2">
    <source>
        <dbReference type="EMBL" id="AHK79658.1"/>
    </source>
</evidence>
<organism evidence="2 3">
    <name type="scientific">Ectothiorhodospira haloalkaliphila</name>
    <dbReference type="NCBI Taxonomy" id="421628"/>
    <lineage>
        <taxon>Bacteria</taxon>
        <taxon>Pseudomonadati</taxon>
        <taxon>Pseudomonadota</taxon>
        <taxon>Gammaproteobacteria</taxon>
        <taxon>Chromatiales</taxon>
        <taxon>Ectothiorhodospiraceae</taxon>
        <taxon>Ectothiorhodospira</taxon>
    </lineage>
</organism>
<dbReference type="InterPro" id="IPR037401">
    <property type="entry name" value="SnoaL-like"/>
</dbReference>
<dbReference type="HOGENOM" id="CLU_1842325_0_0_6"/>
<dbReference type="AlphaFoldDB" id="W8KKK9"/>
<dbReference type="OrthoDB" id="118733at2"/>
<gene>
    <name evidence="2" type="ORF">M911_11340</name>
</gene>
<proteinExistence type="predicted"/>
<dbReference type="Proteomes" id="UP000019442">
    <property type="component" value="Chromosome"/>
</dbReference>
<dbReference type="RefSeq" id="WP_025282134.1">
    <property type="nucleotide sequence ID" value="NZ_CP007268.1"/>
</dbReference>
<dbReference type="SUPFAM" id="SSF54427">
    <property type="entry name" value="NTF2-like"/>
    <property type="match status" value="1"/>
</dbReference>
<dbReference type="Pfam" id="PF12680">
    <property type="entry name" value="SnoaL_2"/>
    <property type="match status" value="1"/>
</dbReference>
<protein>
    <recommendedName>
        <fullName evidence="1">SnoaL-like domain-containing protein</fullName>
    </recommendedName>
</protein>
<evidence type="ECO:0000313" key="3">
    <source>
        <dbReference type="Proteomes" id="UP000019442"/>
    </source>
</evidence>
<dbReference type="KEGG" id="hhc:M911_11340"/>
<accession>W8KKK9</accession>
<name>W8KKK9_9GAMM</name>
<dbReference type="InterPro" id="IPR032710">
    <property type="entry name" value="NTF2-like_dom_sf"/>
</dbReference>